<keyword evidence="3" id="KW-1185">Reference proteome</keyword>
<dbReference type="InterPro" id="IPR013762">
    <property type="entry name" value="Integrase-like_cat_sf"/>
</dbReference>
<dbReference type="Proteomes" id="UP000612585">
    <property type="component" value="Unassembled WGS sequence"/>
</dbReference>
<organism evidence="2 3">
    <name type="scientific">Virgisporangium aurantiacum</name>
    <dbReference type="NCBI Taxonomy" id="175570"/>
    <lineage>
        <taxon>Bacteria</taxon>
        <taxon>Bacillati</taxon>
        <taxon>Actinomycetota</taxon>
        <taxon>Actinomycetes</taxon>
        <taxon>Micromonosporales</taxon>
        <taxon>Micromonosporaceae</taxon>
        <taxon>Virgisporangium</taxon>
    </lineage>
</organism>
<sequence length="148" mass="16295">MSPTLIRHLVAHHTERGEGDPRYRDGHPLTYRRYDHLWARIGQHLPWVAAQQISTHWLRHTTLTWVERTSGHAVAQEYAGHTDNGANTRPQHTWATAYCGILPPGCPGSLHPNAGGQLACAYAVGNRLRDGDGPAGRHAGSTQPPLHS</sequence>
<evidence type="ECO:0000256" key="1">
    <source>
        <dbReference type="ARBA" id="ARBA00023172"/>
    </source>
</evidence>
<dbReference type="SUPFAM" id="SSF56349">
    <property type="entry name" value="DNA breaking-rejoining enzymes"/>
    <property type="match status" value="1"/>
</dbReference>
<dbReference type="GO" id="GO:0006310">
    <property type="term" value="P:DNA recombination"/>
    <property type="evidence" value="ECO:0007669"/>
    <property type="project" value="UniProtKB-KW"/>
</dbReference>
<dbReference type="GO" id="GO:0015074">
    <property type="term" value="P:DNA integration"/>
    <property type="evidence" value="ECO:0007669"/>
    <property type="project" value="InterPro"/>
</dbReference>
<reference evidence="2" key="1">
    <citation type="submission" date="2021-01" db="EMBL/GenBank/DDBJ databases">
        <title>Whole genome shotgun sequence of Virgisporangium aurantiacum NBRC 16421.</title>
        <authorList>
            <person name="Komaki H."/>
            <person name="Tamura T."/>
        </authorList>
    </citation>
    <scope>NUCLEOTIDE SEQUENCE</scope>
    <source>
        <strain evidence="2">NBRC 16421</strain>
    </source>
</reference>
<evidence type="ECO:0000313" key="3">
    <source>
        <dbReference type="Proteomes" id="UP000612585"/>
    </source>
</evidence>
<evidence type="ECO:0000313" key="2">
    <source>
        <dbReference type="EMBL" id="GIJ64628.1"/>
    </source>
</evidence>
<dbReference type="GO" id="GO:0003677">
    <property type="term" value="F:DNA binding"/>
    <property type="evidence" value="ECO:0007669"/>
    <property type="project" value="InterPro"/>
</dbReference>
<proteinExistence type="predicted"/>
<dbReference type="AlphaFoldDB" id="A0A8J3ZN21"/>
<gene>
    <name evidence="2" type="ORF">Vau01_121440</name>
</gene>
<keyword evidence="1" id="KW-0233">DNA recombination</keyword>
<dbReference type="Gene3D" id="1.10.443.10">
    <property type="entry name" value="Intergrase catalytic core"/>
    <property type="match status" value="1"/>
</dbReference>
<comment type="caution">
    <text evidence="2">The sequence shown here is derived from an EMBL/GenBank/DDBJ whole genome shotgun (WGS) entry which is preliminary data.</text>
</comment>
<name>A0A8J3ZN21_9ACTN</name>
<protein>
    <recommendedName>
        <fullName evidence="4">Phage integrase family protein</fullName>
    </recommendedName>
</protein>
<dbReference type="EMBL" id="BOPG01000123">
    <property type="protein sequence ID" value="GIJ64628.1"/>
    <property type="molecule type" value="Genomic_DNA"/>
</dbReference>
<evidence type="ECO:0008006" key="4">
    <source>
        <dbReference type="Google" id="ProtNLM"/>
    </source>
</evidence>
<dbReference type="InterPro" id="IPR011010">
    <property type="entry name" value="DNA_brk_join_enz"/>
</dbReference>
<accession>A0A8J3ZN21</accession>